<evidence type="ECO:0000313" key="5">
    <source>
        <dbReference type="EMBL" id="CCE72922.1"/>
    </source>
</evidence>
<dbReference type="InterPro" id="IPR036291">
    <property type="entry name" value="NAD(P)-bd_dom_sf"/>
</dbReference>
<keyword evidence="7" id="KW-1185">Reference proteome</keyword>
<dbReference type="PRINTS" id="PR00080">
    <property type="entry name" value="SDRFAMILY"/>
</dbReference>
<sequence length="247" mass="27116">MRLLGRRAIITGSSRGLGKALAVKLAQEGCSVTAVARNQDLLKNTVEQLPTLGNLQKHKYLSLDLMSLVENPRPRELQSALEECNILINCAGQTTHSLLPRLDDQAIVSTINLNLTAPILLTKMFYKSVIKQRSKRETDSFKPSVLNISSILACSSHTYPGTSVYASSKAGVARFTQCLAEELQGRLRVNVILPGLITETDMGSKALIPSPPTPMELILQTAMDIILDESMNSSCIVIDETRKYNYK</sequence>
<accession>G8YU82</accession>
<dbReference type="OMA" id="TCMITGG"/>
<organism evidence="6 7">
    <name type="scientific">Pichia sorbitophila (strain ATCC MYA-4447 / BCRC 22081 / CBS 7064 / NBRC 10061 / NRRL Y-12695)</name>
    <name type="common">Hybrid yeast</name>
    <dbReference type="NCBI Taxonomy" id="559304"/>
    <lineage>
        <taxon>Eukaryota</taxon>
        <taxon>Fungi</taxon>
        <taxon>Dikarya</taxon>
        <taxon>Ascomycota</taxon>
        <taxon>Saccharomycotina</taxon>
        <taxon>Pichiomycetes</taxon>
        <taxon>Debaryomycetaceae</taxon>
        <taxon>Millerozyma</taxon>
    </lineage>
</organism>
<dbReference type="GO" id="GO:0006633">
    <property type="term" value="P:fatty acid biosynthetic process"/>
    <property type="evidence" value="ECO:0007669"/>
    <property type="project" value="TreeGrafter"/>
</dbReference>
<name>G8YU82_PICSO</name>
<dbReference type="HOGENOM" id="CLU_010194_2_10_1"/>
<evidence type="ECO:0000256" key="2">
    <source>
        <dbReference type="ARBA" id="ARBA00022857"/>
    </source>
</evidence>
<dbReference type="InterPro" id="IPR002347">
    <property type="entry name" value="SDR_fam"/>
</dbReference>
<dbReference type="AlphaFoldDB" id="G8YU82"/>
<evidence type="ECO:0000256" key="1">
    <source>
        <dbReference type="ARBA" id="ARBA00006484"/>
    </source>
</evidence>
<evidence type="ECO:0000313" key="7">
    <source>
        <dbReference type="Proteomes" id="UP000005222"/>
    </source>
</evidence>
<reference evidence="6" key="1">
    <citation type="submission" date="2011-10" db="EMBL/GenBank/DDBJ databases">
        <authorList>
            <person name="Genoscope - CEA"/>
        </authorList>
    </citation>
    <scope>NUCLEOTIDE SEQUENCE</scope>
    <source>
        <strain evidence="6">CBS 7064</strain>
    </source>
</reference>
<evidence type="ECO:0000256" key="4">
    <source>
        <dbReference type="RuleBase" id="RU000363"/>
    </source>
</evidence>
<dbReference type="PROSITE" id="PS00061">
    <property type="entry name" value="ADH_SHORT"/>
    <property type="match status" value="1"/>
</dbReference>
<dbReference type="InParanoid" id="G8YU82"/>
<reference evidence="7" key="2">
    <citation type="journal article" date="2012" name="G3 (Bethesda)">
        <title>Pichia sorbitophila, an interspecies yeast hybrid reveals early steps of genome resolution following polyploidization.</title>
        <authorList>
            <person name="Leh Louis V."/>
            <person name="Despons L."/>
            <person name="Friedrich A."/>
            <person name="Martin T."/>
            <person name="Durrens P."/>
            <person name="Casaregola S."/>
            <person name="Neuveglise C."/>
            <person name="Fairhead C."/>
            <person name="Marck C."/>
            <person name="Cruz J.A."/>
            <person name="Straub M.L."/>
            <person name="Kugler V."/>
            <person name="Sacerdot C."/>
            <person name="Uzunov Z."/>
            <person name="Thierry A."/>
            <person name="Weiss S."/>
            <person name="Bleykasten C."/>
            <person name="De Montigny J."/>
            <person name="Jacques N."/>
            <person name="Jung P."/>
            <person name="Lemaire M."/>
            <person name="Mallet S."/>
            <person name="Morel G."/>
            <person name="Richard G.F."/>
            <person name="Sarkar A."/>
            <person name="Savel G."/>
            <person name="Schacherer J."/>
            <person name="Seret M.L."/>
            <person name="Talla E."/>
            <person name="Samson G."/>
            <person name="Jubin C."/>
            <person name="Poulain J."/>
            <person name="Vacherie B."/>
            <person name="Barbe V."/>
            <person name="Pelletier E."/>
            <person name="Sherman D.J."/>
            <person name="Westhof E."/>
            <person name="Weissenbach J."/>
            <person name="Baret P.V."/>
            <person name="Wincker P."/>
            <person name="Gaillardin C."/>
            <person name="Dujon B."/>
            <person name="Souciet J.L."/>
        </authorList>
    </citation>
    <scope>NUCLEOTIDE SEQUENCE [LARGE SCALE GENOMIC DNA]</scope>
    <source>
        <strain evidence="7">ATCC MYA-4447 / BCRC 22081 / CBS 7064 / NBRC 10061 / NRRL Y-12695</strain>
    </source>
</reference>
<dbReference type="GO" id="GO:0016616">
    <property type="term" value="F:oxidoreductase activity, acting on the CH-OH group of donors, NAD or NADP as acceptor"/>
    <property type="evidence" value="ECO:0007669"/>
    <property type="project" value="TreeGrafter"/>
</dbReference>
<dbReference type="FunCoup" id="G8YU82">
    <property type="interactions" value="242"/>
</dbReference>
<comment type="similarity">
    <text evidence="1 4">Belongs to the short-chain dehydrogenases/reductases (SDR) family.</text>
</comment>
<evidence type="ECO:0000256" key="3">
    <source>
        <dbReference type="ARBA" id="ARBA00023002"/>
    </source>
</evidence>
<dbReference type="STRING" id="559304.G8YU82"/>
<keyword evidence="3" id="KW-0560">Oxidoreductase</keyword>
<protein>
    <submittedName>
        <fullName evidence="6">Piso0_000527 protein</fullName>
    </submittedName>
</protein>
<dbReference type="PANTHER" id="PTHR42760:SF133">
    <property type="entry name" value="3-OXOACYL-[ACYL-CARRIER-PROTEIN] REDUCTASE"/>
    <property type="match status" value="1"/>
</dbReference>
<dbReference type="GO" id="GO:0048038">
    <property type="term" value="F:quinone binding"/>
    <property type="evidence" value="ECO:0007669"/>
    <property type="project" value="TreeGrafter"/>
</dbReference>
<dbReference type="EMBL" id="FO082058">
    <property type="protein sequence ID" value="CCE73483.1"/>
    <property type="molecule type" value="Genomic_DNA"/>
</dbReference>
<dbReference type="Proteomes" id="UP000005222">
    <property type="component" value="Chromosome A"/>
</dbReference>
<keyword evidence="2" id="KW-0521">NADP</keyword>
<dbReference type="Proteomes" id="UP000005222">
    <property type="component" value="Chromosome B"/>
</dbReference>
<dbReference type="eggNOG" id="KOG0725">
    <property type="taxonomic scope" value="Eukaryota"/>
</dbReference>
<dbReference type="Gene3D" id="3.40.50.720">
    <property type="entry name" value="NAD(P)-binding Rossmann-like Domain"/>
    <property type="match status" value="1"/>
</dbReference>
<dbReference type="EMBL" id="FO082059">
    <property type="protein sequence ID" value="CCE72922.1"/>
    <property type="molecule type" value="Genomic_DNA"/>
</dbReference>
<dbReference type="Pfam" id="PF00106">
    <property type="entry name" value="adh_short"/>
    <property type="match status" value="1"/>
</dbReference>
<dbReference type="PRINTS" id="PR00081">
    <property type="entry name" value="GDHRDH"/>
</dbReference>
<dbReference type="SUPFAM" id="SSF51735">
    <property type="entry name" value="NAD(P)-binding Rossmann-fold domains"/>
    <property type="match status" value="1"/>
</dbReference>
<dbReference type="PANTHER" id="PTHR42760">
    <property type="entry name" value="SHORT-CHAIN DEHYDROGENASES/REDUCTASES FAMILY MEMBER"/>
    <property type="match status" value="1"/>
</dbReference>
<dbReference type="InterPro" id="IPR020904">
    <property type="entry name" value="Sc_DH/Rdtase_CS"/>
</dbReference>
<dbReference type="OrthoDB" id="417891at2759"/>
<proteinExistence type="inferred from homology"/>
<dbReference type="CDD" id="cd05233">
    <property type="entry name" value="SDR_c"/>
    <property type="match status" value="1"/>
</dbReference>
<gene>
    <name evidence="6" type="primary">Piso0_000527</name>
    <name evidence="5" type="ORF">GNLVRS01_PISO0A11308g</name>
    <name evidence="6" type="ORF">GNLVRS01_PISO0B11375g</name>
</gene>
<evidence type="ECO:0000313" key="6">
    <source>
        <dbReference type="EMBL" id="CCE73483.1"/>
    </source>
</evidence>